<evidence type="ECO:0000313" key="3">
    <source>
        <dbReference type="Proteomes" id="UP001497453"/>
    </source>
</evidence>
<feature type="region of interest" description="Disordered" evidence="1">
    <location>
        <begin position="1"/>
        <end position="22"/>
    </location>
</feature>
<reference evidence="3" key="1">
    <citation type="submission" date="2024-04" db="EMBL/GenBank/DDBJ databases">
        <authorList>
            <person name="Shaw F."/>
            <person name="Minotto A."/>
        </authorList>
    </citation>
    <scope>NUCLEOTIDE SEQUENCE [LARGE SCALE GENOMIC DNA]</scope>
</reference>
<dbReference type="Proteomes" id="UP001497453">
    <property type="component" value="Chromosome 6"/>
</dbReference>
<evidence type="ECO:0000256" key="1">
    <source>
        <dbReference type="SAM" id="MobiDB-lite"/>
    </source>
</evidence>
<evidence type="ECO:0000313" key="2">
    <source>
        <dbReference type="EMBL" id="CAL1710800.1"/>
    </source>
</evidence>
<sequence length="117" mass="13190">MDDGSKVDSSESSYVASQAQSRTCPVCEQPIAWRLLGDAIHVCYTQTITQTVHYIRYNPLDSPAAERARIERSCVDRQPSSFVWLRYNSQVDQGIGESRRLLCICCHCFVASFQPAL</sequence>
<feature type="compositionally biased region" description="Polar residues" evidence="1">
    <location>
        <begin position="10"/>
        <end position="22"/>
    </location>
</feature>
<keyword evidence="3" id="KW-1185">Reference proteome</keyword>
<proteinExistence type="predicted"/>
<accession>A0ABP1DSS3</accession>
<protein>
    <submittedName>
        <fullName evidence="2">Uncharacterized protein</fullName>
    </submittedName>
</protein>
<name>A0ABP1DSS3_9APHY</name>
<gene>
    <name evidence="2" type="ORF">GFSPODELE1_LOCUS8009</name>
</gene>
<dbReference type="EMBL" id="OZ037949">
    <property type="protein sequence ID" value="CAL1710800.1"/>
    <property type="molecule type" value="Genomic_DNA"/>
</dbReference>
<organism evidence="2 3">
    <name type="scientific">Somion occarium</name>
    <dbReference type="NCBI Taxonomy" id="3059160"/>
    <lineage>
        <taxon>Eukaryota</taxon>
        <taxon>Fungi</taxon>
        <taxon>Dikarya</taxon>
        <taxon>Basidiomycota</taxon>
        <taxon>Agaricomycotina</taxon>
        <taxon>Agaricomycetes</taxon>
        <taxon>Polyporales</taxon>
        <taxon>Cerrenaceae</taxon>
        <taxon>Somion</taxon>
    </lineage>
</organism>